<dbReference type="InterPro" id="IPR003812">
    <property type="entry name" value="Fido"/>
</dbReference>
<gene>
    <name evidence="2" type="ORF">C122C_0892</name>
    <name evidence="3" type="ORF">KIJ12_03055</name>
</gene>
<dbReference type="EMBL" id="FBSY01000007">
    <property type="protein sequence ID" value="CUW11174.1"/>
    <property type="molecule type" value="Genomic_DNA"/>
</dbReference>
<dbReference type="GO" id="GO:0016301">
    <property type="term" value="F:kinase activity"/>
    <property type="evidence" value="ECO:0007669"/>
    <property type="project" value="InterPro"/>
</dbReference>
<dbReference type="EMBL" id="JAHBFI010000007">
    <property type="protein sequence ID" value="MBZ5962145.1"/>
    <property type="molecule type" value="Genomic_DNA"/>
</dbReference>
<feature type="domain" description="Fido" evidence="1">
    <location>
        <begin position="68"/>
        <end position="194"/>
    </location>
</feature>
<dbReference type="Gene3D" id="1.20.120.1870">
    <property type="entry name" value="Fic/DOC protein, Fido domain"/>
    <property type="match status" value="1"/>
</dbReference>
<reference evidence="2 4" key="1">
    <citation type="submission" date="2015-12" db="EMBL/GenBank/DDBJ databases">
        <authorList>
            <person name="Andreevskaya M."/>
        </authorList>
    </citation>
    <scope>NUCLEOTIDE SEQUENCE [LARGE SCALE GENOMIC DNA]</scope>
    <source>
        <strain evidence="2 4">C122c</strain>
    </source>
</reference>
<sequence length="218" mass="25510">MSKDLIVNGAYIYSHDNRKQLFEFKKLLVQSKVFDSAIISLHTVQRAGYRRLTVNTKTKKYYYALITVKTNNISVDHMVDINAQAEKLFKEDSNYGLKDRGGLEQILALSDQYTFGREYHPTIIDKATYLWYTIATKQLFHNGNKRTAMLTGLQFLAINFISLNIHTSKELYDITVKIAEKRMSESELKQFILNNSSLHLENMKKFNEIYEIFEWIDL</sequence>
<name>A0A9Q3XT02_9LACO</name>
<reference evidence="3" key="2">
    <citation type="submission" date="2021-05" db="EMBL/GenBank/DDBJ databases">
        <title>Pangenome of Leuconostoc gelidum warrants species status for Leuconostoc gelidum subsp. gasicomitatum.</title>
        <authorList>
            <person name="Johansson P."/>
            <person name="Sade E."/>
            <person name="Hultman J."/>
            <person name="Auvinen P."/>
            <person name="Bjorkroth J."/>
        </authorList>
    </citation>
    <scope>NUCLEOTIDE SEQUENCE</scope>
    <source>
        <strain evidence="3">A.21.4</strain>
    </source>
</reference>
<dbReference type="AlphaFoldDB" id="A0A9Q3XT02"/>
<evidence type="ECO:0000313" key="3">
    <source>
        <dbReference type="EMBL" id="MBZ5962145.1"/>
    </source>
</evidence>
<dbReference type="PANTHER" id="PTHR39426:SF1">
    <property type="entry name" value="HOMOLOGY TO DEATH-ON-CURING PROTEIN OF PHAGE P1"/>
    <property type="match status" value="1"/>
</dbReference>
<dbReference type="NCBIfam" id="TIGR01550">
    <property type="entry name" value="DOC_P1"/>
    <property type="match status" value="1"/>
</dbReference>
<evidence type="ECO:0000313" key="5">
    <source>
        <dbReference type="Proteomes" id="UP000752647"/>
    </source>
</evidence>
<dbReference type="PANTHER" id="PTHR39426">
    <property type="entry name" value="HOMOLOGY TO DEATH-ON-CURING PROTEIN OF PHAGE P1"/>
    <property type="match status" value="1"/>
</dbReference>
<dbReference type="Pfam" id="PF02661">
    <property type="entry name" value="Fic"/>
    <property type="match status" value="1"/>
</dbReference>
<evidence type="ECO:0000313" key="4">
    <source>
        <dbReference type="Proteomes" id="UP000199271"/>
    </source>
</evidence>
<evidence type="ECO:0000313" key="2">
    <source>
        <dbReference type="EMBL" id="CUW11174.1"/>
    </source>
</evidence>
<dbReference type="InterPro" id="IPR006440">
    <property type="entry name" value="Doc"/>
</dbReference>
<evidence type="ECO:0000259" key="1">
    <source>
        <dbReference type="PROSITE" id="PS51459"/>
    </source>
</evidence>
<proteinExistence type="predicted"/>
<dbReference type="Proteomes" id="UP000199271">
    <property type="component" value="Unassembled WGS sequence"/>
</dbReference>
<comment type="caution">
    <text evidence="3">The sequence shown here is derived from an EMBL/GenBank/DDBJ whole genome shotgun (WGS) entry which is preliminary data.</text>
</comment>
<protein>
    <submittedName>
        <fullName evidence="2">Death-on-curing protein</fullName>
    </submittedName>
    <submittedName>
        <fullName evidence="3">Type II toxin-antitoxin system death-on-curing family toxin</fullName>
    </submittedName>
</protein>
<organism evidence="3 5">
    <name type="scientific">Leuconostoc gasicomitatum</name>
    <dbReference type="NCBI Taxonomy" id="115778"/>
    <lineage>
        <taxon>Bacteria</taxon>
        <taxon>Bacillati</taxon>
        <taxon>Bacillota</taxon>
        <taxon>Bacilli</taxon>
        <taxon>Lactobacillales</taxon>
        <taxon>Lactobacillaceae</taxon>
        <taxon>Leuconostoc</taxon>
        <taxon>Leuconostoc gelidum group</taxon>
    </lineage>
</organism>
<dbReference type="InterPro" id="IPR053737">
    <property type="entry name" value="Type_II_TA_Toxin"/>
</dbReference>
<dbReference type="RefSeq" id="WP_013231860.1">
    <property type="nucleotide sequence ID" value="NZ_BPKT01000007.1"/>
</dbReference>
<accession>A0A9Q3XT02</accession>
<dbReference type="PROSITE" id="PS51459">
    <property type="entry name" value="FIDO"/>
    <property type="match status" value="1"/>
</dbReference>
<dbReference type="GeneID" id="34300989"/>
<dbReference type="Proteomes" id="UP000752647">
    <property type="component" value="Unassembled WGS sequence"/>
</dbReference>
<keyword evidence="4" id="KW-1185">Reference proteome</keyword>